<evidence type="ECO:0000256" key="5">
    <source>
        <dbReference type="ARBA" id="ARBA00022692"/>
    </source>
</evidence>
<dbReference type="GO" id="GO:0046872">
    <property type="term" value="F:metal ion binding"/>
    <property type="evidence" value="ECO:0007669"/>
    <property type="project" value="UniProtKB-KW"/>
</dbReference>
<dbReference type="PANTHER" id="PTHR34128">
    <property type="entry name" value="CYTOCHROME C-TYPE BIOGENESIS PROTEIN CCME HOMOLOG, MITOCHONDRIAL"/>
    <property type="match status" value="1"/>
</dbReference>
<keyword evidence="10 13" id="KW-0408">Iron</keyword>
<keyword evidence="5 13" id="KW-0812">Transmembrane</keyword>
<dbReference type="InterPro" id="IPR012340">
    <property type="entry name" value="NA-bd_OB-fold"/>
</dbReference>
<evidence type="ECO:0000256" key="2">
    <source>
        <dbReference type="ARBA" id="ARBA00022475"/>
    </source>
</evidence>
<gene>
    <name evidence="13" type="primary">ccmE</name>
    <name evidence="13" type="synonym">cycJ</name>
    <name evidence="16" type="ORF">CEX98_02345</name>
</gene>
<dbReference type="OrthoDB" id="9793584at2"/>
<evidence type="ECO:0000256" key="1">
    <source>
        <dbReference type="ARBA" id="ARBA00004533"/>
    </source>
</evidence>
<evidence type="ECO:0000256" key="13">
    <source>
        <dbReference type="HAMAP-Rule" id="MF_01959"/>
    </source>
</evidence>
<dbReference type="FunFam" id="2.40.50.140:FF:000104">
    <property type="entry name" value="Cytochrome c-type biogenesis protein CcmE"/>
    <property type="match status" value="1"/>
</dbReference>
<dbReference type="NCBIfam" id="NF009727">
    <property type="entry name" value="PRK13254.1-1"/>
    <property type="match status" value="1"/>
</dbReference>
<evidence type="ECO:0000256" key="10">
    <source>
        <dbReference type="ARBA" id="ARBA00023004"/>
    </source>
</evidence>
<feature type="topological domain" description="Extracellular" evidence="13">
    <location>
        <begin position="30"/>
        <end position="159"/>
    </location>
</feature>
<keyword evidence="7 13" id="KW-0201">Cytochrome c-type biogenesis</keyword>
<organism evidence="16 17">
    <name type="scientific">Pseudoalteromonas piscicida</name>
    <dbReference type="NCBI Taxonomy" id="43662"/>
    <lineage>
        <taxon>Bacteria</taxon>
        <taxon>Pseudomonadati</taxon>
        <taxon>Pseudomonadota</taxon>
        <taxon>Gammaproteobacteria</taxon>
        <taxon>Alteromonadales</taxon>
        <taxon>Pseudoalteromonadaceae</taxon>
        <taxon>Pseudoalteromonas</taxon>
    </lineage>
</organism>
<reference evidence="17" key="1">
    <citation type="journal article" date="2019" name="Genome Announc.">
        <title>Draft Genome Sequence of Pseudoalteromonas piscicida Strain 36Y ROTHPW, an Hypersaline Seawater Isolate from the South Coast of Sonora, Mexico.</title>
        <authorList>
            <person name="Sanchez-Diaz R."/>
            <person name="Molina-Garza Z.J."/>
            <person name="Cruz-Suarez L.E."/>
            <person name="Selvin J."/>
            <person name="Kiran G.S."/>
            <person name="Ibarra-Gamez J.C."/>
            <person name="Gomez-Gil B."/>
            <person name="Galaviz-Silva L."/>
        </authorList>
    </citation>
    <scope>NUCLEOTIDE SEQUENCE [LARGE SCALE GENOMIC DNA]</scope>
    <source>
        <strain evidence="17">36Y_RITHPW</strain>
    </source>
</reference>
<proteinExistence type="inferred from homology"/>
<dbReference type="Gene3D" id="2.40.50.140">
    <property type="entry name" value="Nucleic acid-binding proteins"/>
    <property type="match status" value="1"/>
</dbReference>
<protein>
    <recommendedName>
        <fullName evidence="13">Cytochrome c-type biogenesis protein CcmE</fullName>
    </recommendedName>
    <alternativeName>
        <fullName evidence="13">Cytochrome c maturation protein E</fullName>
    </alternativeName>
    <alternativeName>
        <fullName evidence="13">Heme chaperone CcmE</fullName>
    </alternativeName>
</protein>
<dbReference type="RefSeq" id="WP_099640531.1">
    <property type="nucleotide sequence ID" value="NZ_JAQPZX010000002.1"/>
</dbReference>
<evidence type="ECO:0000313" key="16">
    <source>
        <dbReference type="EMBL" id="PCK33357.1"/>
    </source>
</evidence>
<dbReference type="NCBIfam" id="NF009729">
    <property type="entry name" value="PRK13254.1-3"/>
    <property type="match status" value="1"/>
</dbReference>
<dbReference type="NCBIfam" id="NF009731">
    <property type="entry name" value="PRK13254.1-5"/>
    <property type="match status" value="1"/>
</dbReference>
<keyword evidence="11 13" id="KW-0472">Membrane</keyword>
<keyword evidence="9 13" id="KW-1133">Transmembrane helix</keyword>
<dbReference type="GO" id="GO:0005886">
    <property type="term" value="C:plasma membrane"/>
    <property type="evidence" value="ECO:0007669"/>
    <property type="project" value="UniProtKB-SubCell"/>
</dbReference>
<dbReference type="Pfam" id="PF03100">
    <property type="entry name" value="CcmE"/>
    <property type="match status" value="1"/>
</dbReference>
<keyword evidence="2 13" id="KW-1003">Cell membrane</keyword>
<dbReference type="GO" id="GO:0020037">
    <property type="term" value="F:heme binding"/>
    <property type="evidence" value="ECO:0007669"/>
    <property type="project" value="InterPro"/>
</dbReference>
<comment type="caution">
    <text evidence="16">The sequence shown here is derived from an EMBL/GenBank/DDBJ whole genome shotgun (WGS) entry which is preliminary data.</text>
</comment>
<feature type="transmembrane region" description="Helical" evidence="15">
    <location>
        <begin position="9"/>
        <end position="30"/>
    </location>
</feature>
<evidence type="ECO:0000256" key="4">
    <source>
        <dbReference type="ARBA" id="ARBA00022617"/>
    </source>
</evidence>
<dbReference type="EMBL" id="NKHF01000008">
    <property type="protein sequence ID" value="PCK33357.1"/>
    <property type="molecule type" value="Genomic_DNA"/>
</dbReference>
<dbReference type="HAMAP" id="MF_01959">
    <property type="entry name" value="CcmE"/>
    <property type="match status" value="1"/>
</dbReference>
<evidence type="ECO:0000256" key="14">
    <source>
        <dbReference type="PIRSR" id="PIRSR604329-50"/>
    </source>
</evidence>
<keyword evidence="4 13" id="KW-0349">Heme</keyword>
<dbReference type="Proteomes" id="UP000228621">
    <property type="component" value="Unassembled WGS sequence"/>
</dbReference>
<feature type="binding site" description="axial binding residue" evidence="13 14">
    <location>
        <position position="134"/>
    </location>
    <ligand>
        <name>heme</name>
        <dbReference type="ChEBI" id="CHEBI:30413"/>
    </ligand>
    <ligandPart>
        <name>Fe</name>
        <dbReference type="ChEBI" id="CHEBI:18248"/>
    </ligandPart>
</feature>
<feature type="binding site" description="covalent" evidence="13 14">
    <location>
        <position position="130"/>
    </location>
    <ligand>
        <name>heme</name>
        <dbReference type="ChEBI" id="CHEBI:30413"/>
    </ligand>
</feature>
<dbReference type="PANTHER" id="PTHR34128:SF2">
    <property type="entry name" value="CYTOCHROME C-TYPE BIOGENESIS PROTEIN CCME HOMOLOG, MITOCHONDRIAL"/>
    <property type="match status" value="1"/>
</dbReference>
<dbReference type="GO" id="GO:0017003">
    <property type="term" value="P:protein-heme linkage"/>
    <property type="evidence" value="ECO:0007669"/>
    <property type="project" value="UniProtKB-UniRule"/>
</dbReference>
<name>A0A2A5JVI4_PSEO7</name>
<dbReference type="AlphaFoldDB" id="A0A2A5JVI4"/>
<evidence type="ECO:0000256" key="3">
    <source>
        <dbReference type="ARBA" id="ARBA00022519"/>
    </source>
</evidence>
<evidence type="ECO:0000256" key="9">
    <source>
        <dbReference type="ARBA" id="ARBA00022989"/>
    </source>
</evidence>
<accession>A0A2A5JVI4</accession>
<evidence type="ECO:0000256" key="15">
    <source>
        <dbReference type="SAM" id="Phobius"/>
    </source>
</evidence>
<dbReference type="SUPFAM" id="SSF82093">
    <property type="entry name" value="Heme chaperone CcmE"/>
    <property type="match status" value="1"/>
</dbReference>
<feature type="topological domain" description="Cytoplasmic" evidence="13">
    <location>
        <begin position="1"/>
        <end position="8"/>
    </location>
</feature>
<evidence type="ECO:0000256" key="6">
    <source>
        <dbReference type="ARBA" id="ARBA00022723"/>
    </source>
</evidence>
<dbReference type="InterPro" id="IPR004329">
    <property type="entry name" value="CcmE"/>
</dbReference>
<dbReference type="NCBIfam" id="NF009638">
    <property type="entry name" value="PRK13165.1"/>
    <property type="match status" value="1"/>
</dbReference>
<keyword evidence="8 13" id="KW-0735">Signal-anchor</keyword>
<evidence type="ECO:0000256" key="7">
    <source>
        <dbReference type="ARBA" id="ARBA00022748"/>
    </source>
</evidence>
<sequence>MNPRRKKRLFTVVAVIFGIGAAVGLTLYALQENINLFYTPSELVEGKGELKEKPQIGQKLRIGGMVVPGSVVRDESSLDVSFKLIDTGPMVTIRYKGILPDLFREGQGIVAQGTLVEPNVVEAFEVLAKHDEEYMPSEVAEAVKGIKHEKPKYNLNSEN</sequence>
<comment type="similarity">
    <text evidence="13">Belongs to the CcmE/CycJ family.</text>
</comment>
<keyword evidence="3" id="KW-0997">Cell inner membrane</keyword>
<comment type="function">
    <text evidence="12 13">Heme chaperone required for the biogenesis of c-type cytochromes. Transiently binds heme delivered by CcmC and transfers the heme to apo-cytochromes in a process facilitated by CcmF and CcmH.</text>
</comment>
<keyword evidence="6 13" id="KW-0479">Metal-binding</keyword>
<evidence type="ECO:0000256" key="8">
    <source>
        <dbReference type="ARBA" id="ARBA00022968"/>
    </source>
</evidence>
<evidence type="ECO:0000256" key="11">
    <source>
        <dbReference type="ARBA" id="ARBA00023136"/>
    </source>
</evidence>
<keyword evidence="17" id="KW-1185">Reference proteome</keyword>
<dbReference type="InterPro" id="IPR036127">
    <property type="entry name" value="CcmE-like_sf"/>
</dbReference>
<evidence type="ECO:0000313" key="17">
    <source>
        <dbReference type="Proteomes" id="UP000228621"/>
    </source>
</evidence>
<dbReference type="GO" id="GO:0017004">
    <property type="term" value="P:cytochrome complex assembly"/>
    <property type="evidence" value="ECO:0007669"/>
    <property type="project" value="UniProtKB-KW"/>
</dbReference>
<evidence type="ECO:0000256" key="12">
    <source>
        <dbReference type="ARBA" id="ARBA00056663"/>
    </source>
</evidence>
<comment type="subcellular location">
    <subcellularLocation>
        <location evidence="1">Cell inner membrane</location>
    </subcellularLocation>
    <subcellularLocation>
        <location evidence="13">Cell membrane</location>
        <topology evidence="13">Single-pass type II membrane protein</topology>
    </subcellularLocation>
</comment>